<dbReference type="EMBL" id="MN894888">
    <property type="protein sequence ID" value="QLG05366.1"/>
    <property type="molecule type" value="Genomic_DNA"/>
</dbReference>
<reference evidence="1" key="1">
    <citation type="submission" date="2019-12" db="EMBL/GenBank/DDBJ databases">
        <title>Compelete sequence of pSE5369-VIM.</title>
        <authorList>
            <person name="Zhou D."/>
        </authorList>
    </citation>
    <scope>NUCLEOTIDE SEQUENCE</scope>
    <source>
        <strain evidence="1">SE5369</strain>
        <plasmid evidence="1">pSE5369-VIM</plasmid>
    </source>
</reference>
<dbReference type="AlphaFoldDB" id="A0A7S6C734"/>
<keyword evidence="1" id="KW-0614">Plasmid</keyword>
<sequence>MIPRGYCTPEEVHAQRLRLISRSQVVAREHQPDSGLN</sequence>
<accession>A0A7S6C734</accession>
<geneLocation type="plasmid" evidence="1">
    <name>pSE5369-VIM</name>
</geneLocation>
<name>A0A7S6C734_PSEAI</name>
<evidence type="ECO:0000313" key="1">
    <source>
        <dbReference type="EMBL" id="QLG05366.1"/>
    </source>
</evidence>
<proteinExistence type="predicted"/>
<protein>
    <submittedName>
        <fullName evidence="1">Uncharacterized protein</fullName>
    </submittedName>
</protein>
<organism evidence="1">
    <name type="scientific">Pseudomonas aeruginosa</name>
    <dbReference type="NCBI Taxonomy" id="287"/>
    <lineage>
        <taxon>Bacteria</taxon>
        <taxon>Pseudomonadati</taxon>
        <taxon>Pseudomonadota</taxon>
        <taxon>Gammaproteobacteria</taxon>
        <taxon>Pseudomonadales</taxon>
        <taxon>Pseudomonadaceae</taxon>
        <taxon>Pseudomonas</taxon>
    </lineage>
</organism>